<evidence type="ECO:0000256" key="1">
    <source>
        <dbReference type="ARBA" id="ARBA00009500"/>
    </source>
</evidence>
<proteinExistence type="inferred from homology"/>
<reference evidence="3" key="5">
    <citation type="journal article" date="2021" name="G3 (Bethesda)">
        <title>Aegilops tauschii genome assembly Aet v5.0 features greater sequence contiguity and improved annotation.</title>
        <authorList>
            <person name="Wang L."/>
            <person name="Zhu T."/>
            <person name="Rodriguez J.C."/>
            <person name="Deal K.R."/>
            <person name="Dubcovsky J."/>
            <person name="McGuire P.E."/>
            <person name="Lux T."/>
            <person name="Spannagl M."/>
            <person name="Mayer K.F.X."/>
            <person name="Baldrich P."/>
            <person name="Meyers B.C."/>
            <person name="Huo N."/>
            <person name="Gu Y.Q."/>
            <person name="Zhou H."/>
            <person name="Devos K.M."/>
            <person name="Bennetzen J.L."/>
            <person name="Unver T."/>
            <person name="Budak H."/>
            <person name="Gulick P.J."/>
            <person name="Galiba G."/>
            <person name="Kalapos B."/>
            <person name="Nelson D.R."/>
            <person name="Li P."/>
            <person name="You F.M."/>
            <person name="Luo M.C."/>
            <person name="Dvorak J."/>
        </authorList>
    </citation>
    <scope>NUCLEOTIDE SEQUENCE [LARGE SCALE GENOMIC DNA]</scope>
    <source>
        <strain evidence="3">cv. AL8/78</strain>
    </source>
</reference>
<evidence type="ECO:0000313" key="4">
    <source>
        <dbReference type="Proteomes" id="UP000015105"/>
    </source>
</evidence>
<reference evidence="3" key="3">
    <citation type="journal article" date="2017" name="Nature">
        <title>Genome sequence of the progenitor of the wheat D genome Aegilops tauschii.</title>
        <authorList>
            <person name="Luo M.C."/>
            <person name="Gu Y.Q."/>
            <person name="Puiu D."/>
            <person name="Wang H."/>
            <person name="Twardziok S.O."/>
            <person name="Deal K.R."/>
            <person name="Huo N."/>
            <person name="Zhu T."/>
            <person name="Wang L."/>
            <person name="Wang Y."/>
            <person name="McGuire P.E."/>
            <person name="Liu S."/>
            <person name="Long H."/>
            <person name="Ramasamy R.K."/>
            <person name="Rodriguez J.C."/>
            <person name="Van S.L."/>
            <person name="Yuan L."/>
            <person name="Wang Z."/>
            <person name="Xia Z."/>
            <person name="Xiao L."/>
            <person name="Anderson O.D."/>
            <person name="Ouyang S."/>
            <person name="Liang Y."/>
            <person name="Zimin A.V."/>
            <person name="Pertea G."/>
            <person name="Qi P."/>
            <person name="Bennetzen J.L."/>
            <person name="Dai X."/>
            <person name="Dawson M.W."/>
            <person name="Muller H.G."/>
            <person name="Kugler K."/>
            <person name="Rivarola-Duarte L."/>
            <person name="Spannagl M."/>
            <person name="Mayer K.F.X."/>
            <person name="Lu F.H."/>
            <person name="Bevan M.W."/>
            <person name="Leroy P."/>
            <person name="Li P."/>
            <person name="You F.M."/>
            <person name="Sun Q."/>
            <person name="Liu Z."/>
            <person name="Lyons E."/>
            <person name="Wicker T."/>
            <person name="Salzberg S.L."/>
            <person name="Devos K.M."/>
            <person name="Dvorak J."/>
        </authorList>
    </citation>
    <scope>NUCLEOTIDE SEQUENCE [LARGE SCALE GENOMIC DNA]</scope>
    <source>
        <strain evidence="3">cv. AL8/78</strain>
    </source>
</reference>
<feature type="domain" description="Serpin" evidence="2">
    <location>
        <begin position="26"/>
        <end position="90"/>
    </location>
</feature>
<dbReference type="Pfam" id="PF00079">
    <property type="entry name" value="Serpin"/>
    <property type="match status" value="1"/>
</dbReference>
<name>A0A453E6Y6_AEGTS</name>
<protein>
    <recommendedName>
        <fullName evidence="2">Serpin domain-containing protein</fullName>
    </recommendedName>
</protein>
<evidence type="ECO:0000313" key="3">
    <source>
        <dbReference type="EnsemblPlants" id="AET3Gv20242800.1"/>
    </source>
</evidence>
<reference evidence="4" key="1">
    <citation type="journal article" date="2014" name="Science">
        <title>Ancient hybridizations among the ancestral genomes of bread wheat.</title>
        <authorList>
            <consortium name="International Wheat Genome Sequencing Consortium,"/>
            <person name="Marcussen T."/>
            <person name="Sandve S.R."/>
            <person name="Heier L."/>
            <person name="Spannagl M."/>
            <person name="Pfeifer M."/>
            <person name="Jakobsen K.S."/>
            <person name="Wulff B.B."/>
            <person name="Steuernagel B."/>
            <person name="Mayer K.F."/>
            <person name="Olsen O.A."/>
        </authorList>
    </citation>
    <scope>NUCLEOTIDE SEQUENCE [LARGE SCALE GENOMIC DNA]</scope>
    <source>
        <strain evidence="4">cv. AL8/78</strain>
    </source>
</reference>
<accession>A0A453E6Y6</accession>
<organism evidence="3 4">
    <name type="scientific">Aegilops tauschii subsp. strangulata</name>
    <name type="common">Goatgrass</name>
    <dbReference type="NCBI Taxonomy" id="200361"/>
    <lineage>
        <taxon>Eukaryota</taxon>
        <taxon>Viridiplantae</taxon>
        <taxon>Streptophyta</taxon>
        <taxon>Embryophyta</taxon>
        <taxon>Tracheophyta</taxon>
        <taxon>Spermatophyta</taxon>
        <taxon>Magnoliopsida</taxon>
        <taxon>Liliopsida</taxon>
        <taxon>Poales</taxon>
        <taxon>Poaceae</taxon>
        <taxon>BOP clade</taxon>
        <taxon>Pooideae</taxon>
        <taxon>Triticodae</taxon>
        <taxon>Triticeae</taxon>
        <taxon>Triticinae</taxon>
        <taxon>Aegilops</taxon>
    </lineage>
</organism>
<reference evidence="3" key="4">
    <citation type="submission" date="2019-03" db="UniProtKB">
        <authorList>
            <consortium name="EnsemblPlants"/>
        </authorList>
    </citation>
    <scope>IDENTIFICATION</scope>
</reference>
<dbReference type="InterPro" id="IPR042178">
    <property type="entry name" value="Serpin_sf_1"/>
</dbReference>
<dbReference type="AlphaFoldDB" id="A0A453E6Y6"/>
<dbReference type="SUPFAM" id="SSF56574">
    <property type="entry name" value="Serpins"/>
    <property type="match status" value="1"/>
</dbReference>
<reference evidence="4" key="2">
    <citation type="journal article" date="2017" name="Nat. Plants">
        <title>The Aegilops tauschii genome reveals multiple impacts of transposons.</title>
        <authorList>
            <person name="Zhao G."/>
            <person name="Zou C."/>
            <person name="Li K."/>
            <person name="Wang K."/>
            <person name="Li T."/>
            <person name="Gao L."/>
            <person name="Zhang X."/>
            <person name="Wang H."/>
            <person name="Yang Z."/>
            <person name="Liu X."/>
            <person name="Jiang W."/>
            <person name="Mao L."/>
            <person name="Kong X."/>
            <person name="Jiao Y."/>
            <person name="Jia J."/>
        </authorList>
    </citation>
    <scope>NUCLEOTIDE SEQUENCE [LARGE SCALE GENOMIC DNA]</scope>
    <source>
        <strain evidence="4">cv. AL8/78</strain>
    </source>
</reference>
<keyword evidence="4" id="KW-1185">Reference proteome</keyword>
<dbReference type="EnsemblPlants" id="AET3Gv20242800.1">
    <property type="protein sequence ID" value="AET3Gv20242800.1"/>
    <property type="gene ID" value="AET3Gv20242800"/>
</dbReference>
<comment type="similarity">
    <text evidence="1">Belongs to the serpin family.</text>
</comment>
<dbReference type="Proteomes" id="UP000015105">
    <property type="component" value="Chromosome 3D"/>
</dbReference>
<dbReference type="Gene3D" id="3.30.497.10">
    <property type="entry name" value="Antithrombin, subunit I, domain 2"/>
    <property type="match status" value="1"/>
</dbReference>
<evidence type="ECO:0000259" key="2">
    <source>
        <dbReference type="Pfam" id="PF00079"/>
    </source>
</evidence>
<dbReference type="Gramene" id="AET3Gv20242800.1">
    <property type="protein sequence ID" value="AET3Gv20242800.1"/>
    <property type="gene ID" value="AET3Gv20242800"/>
</dbReference>
<dbReference type="InterPro" id="IPR023796">
    <property type="entry name" value="Serpin_dom"/>
</dbReference>
<sequence>KTTTVISSSRITMKARTTALACPGLAAFALRLISELSSASATGNLVFSPLSIYAALALTSAGARGATLQQLLALLGAKSRKDLAKIVRGLSEQALVDRTPGVLALILTCMVPLAAESRGCDERGVWWSWQVLECMDKVVI</sequence>
<dbReference type="InterPro" id="IPR036186">
    <property type="entry name" value="Serpin_sf"/>
</dbReference>